<dbReference type="SUPFAM" id="SSF51735">
    <property type="entry name" value="NAD(P)-binding Rossmann-fold domains"/>
    <property type="match status" value="1"/>
</dbReference>
<protein>
    <submittedName>
        <fullName evidence="4">Glucose 1-dehydrogenase</fullName>
        <ecNumber evidence="4">1.1.1.47</ecNumber>
    </submittedName>
</protein>
<keyword evidence="3" id="KW-0812">Transmembrane</keyword>
<keyword evidence="3" id="KW-0472">Membrane</keyword>
<dbReference type="InterPro" id="IPR020904">
    <property type="entry name" value="Sc_DH/Rdtase_CS"/>
</dbReference>
<dbReference type="GO" id="GO:0047936">
    <property type="term" value="F:glucose 1-dehydrogenase [NAD(P)+] activity"/>
    <property type="evidence" value="ECO:0007669"/>
    <property type="project" value="UniProtKB-EC"/>
</dbReference>
<accession>A0ABT9JF22</accession>
<evidence type="ECO:0000313" key="4">
    <source>
        <dbReference type="EMBL" id="MDP5308354.1"/>
    </source>
</evidence>
<keyword evidence="3" id="KW-1133">Transmembrane helix</keyword>
<evidence type="ECO:0000256" key="3">
    <source>
        <dbReference type="SAM" id="Phobius"/>
    </source>
</evidence>
<dbReference type="NCBIfam" id="NF005559">
    <property type="entry name" value="PRK07231.1"/>
    <property type="match status" value="1"/>
</dbReference>
<evidence type="ECO:0000256" key="1">
    <source>
        <dbReference type="ARBA" id="ARBA00006484"/>
    </source>
</evidence>
<evidence type="ECO:0000313" key="5">
    <source>
        <dbReference type="Proteomes" id="UP001224997"/>
    </source>
</evidence>
<reference evidence="4 5" key="1">
    <citation type="submission" date="2023-08" db="EMBL/GenBank/DDBJ databases">
        <authorList>
            <person name="Park J.-S."/>
        </authorList>
    </citation>
    <scope>NUCLEOTIDE SEQUENCE [LARGE SCALE GENOMIC DNA]</scope>
    <source>
        <strain evidence="4 5">2205BS29-5</strain>
    </source>
</reference>
<dbReference type="InterPro" id="IPR036291">
    <property type="entry name" value="NAD(P)-bd_dom_sf"/>
</dbReference>
<evidence type="ECO:0000256" key="2">
    <source>
        <dbReference type="ARBA" id="ARBA00023002"/>
    </source>
</evidence>
<dbReference type="RefSeq" id="WP_305964200.1">
    <property type="nucleotide sequence ID" value="NZ_JAVAMQ010000015.1"/>
</dbReference>
<dbReference type="PRINTS" id="PR00080">
    <property type="entry name" value="SDRFAMILY"/>
</dbReference>
<dbReference type="PANTHER" id="PTHR42760">
    <property type="entry name" value="SHORT-CHAIN DEHYDROGENASES/REDUCTASES FAMILY MEMBER"/>
    <property type="match status" value="1"/>
</dbReference>
<dbReference type="EC" id="1.1.1.47" evidence="4"/>
<comment type="caution">
    <text evidence="4">The sequence shown here is derived from an EMBL/GenBank/DDBJ whole genome shotgun (WGS) entry which is preliminary data.</text>
</comment>
<keyword evidence="5" id="KW-1185">Reference proteome</keyword>
<dbReference type="PRINTS" id="PR00081">
    <property type="entry name" value="GDHRDH"/>
</dbReference>
<gene>
    <name evidence="4" type="ORF">Q5Y72_14810</name>
</gene>
<sequence length="254" mass="26667">MSLDRFRLDGKVALVTGGNRGIGLAIATLFGVAGARVMLTGRAETDGMRELLASAPDRFAWVAGDVTDPAVPDALVRATLDRFGRLDVLVNNAGVAANGDFHEFDDAQLAHITETNLIAPFRIARAAVRAMLDQGGGSVVNIGSISGHVANKPQLQVAYNASKAAIHQMTVTMAFEYAARGIRVNALAPGYVVSDMTAGGIANAEWNRVWTENTPMGRFATPDEMATCALFLASDAASYVTGAVLKADGGYTTH</sequence>
<dbReference type="PANTHER" id="PTHR42760:SF115">
    <property type="entry name" value="3-OXOACYL-[ACYL-CARRIER-PROTEIN] REDUCTASE FABG"/>
    <property type="match status" value="1"/>
</dbReference>
<dbReference type="Pfam" id="PF13561">
    <property type="entry name" value="adh_short_C2"/>
    <property type="match status" value="1"/>
</dbReference>
<dbReference type="InterPro" id="IPR002347">
    <property type="entry name" value="SDR_fam"/>
</dbReference>
<keyword evidence="2 4" id="KW-0560">Oxidoreductase</keyword>
<feature type="transmembrane region" description="Helical" evidence="3">
    <location>
        <begin position="20"/>
        <end position="39"/>
    </location>
</feature>
<dbReference type="PROSITE" id="PS00061">
    <property type="entry name" value="ADH_SHORT"/>
    <property type="match status" value="1"/>
</dbReference>
<comment type="similarity">
    <text evidence="1">Belongs to the short-chain dehydrogenases/reductases (SDR) family.</text>
</comment>
<proteinExistence type="inferred from homology"/>
<organism evidence="4 5">
    <name type="scientific">Paracoccus spongiarum</name>
    <dbReference type="NCBI Taxonomy" id="3064387"/>
    <lineage>
        <taxon>Bacteria</taxon>
        <taxon>Pseudomonadati</taxon>
        <taxon>Pseudomonadota</taxon>
        <taxon>Alphaproteobacteria</taxon>
        <taxon>Rhodobacterales</taxon>
        <taxon>Paracoccaceae</taxon>
        <taxon>Paracoccus</taxon>
    </lineage>
</organism>
<name>A0ABT9JF22_9RHOB</name>
<dbReference type="Gene3D" id="3.40.50.720">
    <property type="entry name" value="NAD(P)-binding Rossmann-like Domain"/>
    <property type="match status" value="1"/>
</dbReference>
<dbReference type="Proteomes" id="UP001224997">
    <property type="component" value="Unassembled WGS sequence"/>
</dbReference>
<dbReference type="EMBL" id="JAVAMQ010000015">
    <property type="protein sequence ID" value="MDP5308354.1"/>
    <property type="molecule type" value="Genomic_DNA"/>
</dbReference>